<dbReference type="InterPro" id="IPR011006">
    <property type="entry name" value="CheY-like_superfamily"/>
</dbReference>
<dbReference type="SUPFAM" id="SSF52172">
    <property type="entry name" value="CheY-like"/>
    <property type="match status" value="1"/>
</dbReference>
<feature type="domain" description="Response regulatory" evidence="3">
    <location>
        <begin position="7"/>
        <end position="123"/>
    </location>
</feature>
<protein>
    <submittedName>
        <fullName evidence="4">Response regulator</fullName>
    </submittedName>
</protein>
<keyword evidence="1 2" id="KW-0597">Phosphoprotein</keyword>
<dbReference type="SMART" id="SM00448">
    <property type="entry name" value="REC"/>
    <property type="match status" value="1"/>
</dbReference>
<dbReference type="InterPro" id="IPR050595">
    <property type="entry name" value="Bact_response_regulator"/>
</dbReference>
<organism evidence="4 5">
    <name type="scientific">endosymbiont of Escarpia spicata</name>
    <dbReference type="NCBI Taxonomy" id="2200908"/>
    <lineage>
        <taxon>Bacteria</taxon>
        <taxon>Pseudomonadati</taxon>
        <taxon>Pseudomonadota</taxon>
        <taxon>Gammaproteobacteria</taxon>
        <taxon>sulfur-oxidizing symbionts</taxon>
    </lineage>
</organism>
<accession>A0A370DCA5</accession>
<evidence type="ECO:0000313" key="5">
    <source>
        <dbReference type="Proteomes" id="UP000254771"/>
    </source>
</evidence>
<dbReference type="Proteomes" id="UP000254771">
    <property type="component" value="Unassembled WGS sequence"/>
</dbReference>
<evidence type="ECO:0000313" key="4">
    <source>
        <dbReference type="EMBL" id="RDH82210.1"/>
    </source>
</evidence>
<dbReference type="EMBL" id="QFXE01000021">
    <property type="protein sequence ID" value="RDH82210.1"/>
    <property type="molecule type" value="Genomic_DNA"/>
</dbReference>
<dbReference type="InterPro" id="IPR001789">
    <property type="entry name" value="Sig_transdc_resp-reg_receiver"/>
</dbReference>
<sequence length="369" mass="40695">MNTETKRILIVDDSADDIHFVMESFSKEYAVLAATSGEKALQIADRDPRPDVILMDVEMPGMNGYETCRRLKEAESTQDIDVIFVSSHDTTEEKLAGYDAGGSDYLIKPVQPDMLLQKVKLAISNRADRESSAQETSSAMQTAMTAISNVGEMGVVINFLRGSFLADNSETLARQIVEATANYGLENSVQISSSEKPVYASSNKSIPPLEQELLSRLSGERRIMESGSRLILSFGVVSQLIKNMPDDDDRRGRLRDHLAILLEGAEARAKALAIQTELASVVADSNQTLLNIELLQKKQQQSGMQIMDDVVQDIENAFFTSGLTEEQEKQIMDIVQLGAGKSQVNLEQGLQLNQQLRAIIDRLAQFSSM</sequence>
<dbReference type="PROSITE" id="PS50110">
    <property type="entry name" value="RESPONSE_REGULATORY"/>
    <property type="match status" value="1"/>
</dbReference>
<evidence type="ECO:0000259" key="3">
    <source>
        <dbReference type="PROSITE" id="PS50110"/>
    </source>
</evidence>
<dbReference type="Pfam" id="PF00072">
    <property type="entry name" value="Response_reg"/>
    <property type="match status" value="1"/>
</dbReference>
<gene>
    <name evidence="4" type="ORF">DIZ78_17525</name>
</gene>
<feature type="modified residue" description="4-aspartylphosphate" evidence="2">
    <location>
        <position position="56"/>
    </location>
</feature>
<name>A0A370DCA5_9GAMM</name>
<reference evidence="4 5" key="1">
    <citation type="journal article" date="2018" name="ISME J.">
        <title>Endosymbiont genomes yield clues of tubeworm success.</title>
        <authorList>
            <person name="Li Y."/>
            <person name="Liles M.R."/>
            <person name="Halanych K.M."/>
        </authorList>
    </citation>
    <scope>NUCLEOTIDE SEQUENCE [LARGE SCALE GENOMIC DNA]</scope>
    <source>
        <strain evidence="4">A1462</strain>
    </source>
</reference>
<dbReference type="AlphaFoldDB" id="A0A370DCA5"/>
<dbReference type="PANTHER" id="PTHR44591:SF3">
    <property type="entry name" value="RESPONSE REGULATORY DOMAIN-CONTAINING PROTEIN"/>
    <property type="match status" value="1"/>
</dbReference>
<evidence type="ECO:0000256" key="2">
    <source>
        <dbReference type="PROSITE-ProRule" id="PRU00169"/>
    </source>
</evidence>
<dbReference type="PANTHER" id="PTHR44591">
    <property type="entry name" value="STRESS RESPONSE REGULATOR PROTEIN 1"/>
    <property type="match status" value="1"/>
</dbReference>
<dbReference type="Gene3D" id="3.40.50.2300">
    <property type="match status" value="1"/>
</dbReference>
<proteinExistence type="predicted"/>
<keyword evidence="5" id="KW-1185">Reference proteome</keyword>
<dbReference type="GO" id="GO:0000160">
    <property type="term" value="P:phosphorelay signal transduction system"/>
    <property type="evidence" value="ECO:0007669"/>
    <property type="project" value="InterPro"/>
</dbReference>
<comment type="caution">
    <text evidence="4">The sequence shown here is derived from an EMBL/GenBank/DDBJ whole genome shotgun (WGS) entry which is preliminary data.</text>
</comment>
<evidence type="ECO:0000256" key="1">
    <source>
        <dbReference type="ARBA" id="ARBA00022553"/>
    </source>
</evidence>